<accession>A0ABX8SL48</accession>
<sequence>MTQHRLARVQLVNWGTFRSHWSFQVPWKGILLTGPSGAGKSSLLDAMASILVRPAKLRLNAAAQGTDTGDQGRSLVTYVRGAHKREADGETGEVGTAFLRPGPTWSAVGLTYTDEAGRRTTLLRLFHISGSSTDAADLKSMYAIAPGDVDLQTLKEFAANGIEQRRLKAAFPSWDTYTSSGYTGFSERFRRLLGIGSEQAQVLLHKTQSAKNLTNLDSLFRDFMLDEPGTFALATETINQFDQLRGAHAAVVDARLQIEALAPLRACDGVLRELAAEAEEVAAERAHLGTWVNRRRAEALTAALAAGRPRLAALAVELAAAVADVEAAEAERQRAQRAYDQSGGADIGQLEDQRRVWVNEAERAMRERLRYVDHAATLALDLPAGRASANDFDLQLEDARAQYDARKQAFDAEQRSLLESQAEARKALARAERDLEALRLHRSNLDPKLLALRAALADLLNVDRARLPFLGELVQVRAEESHWTGAIERVLGSFARTLVIPEQHYLAAAEYIDGQYLGARLVYEKVGAGDTAGPADRDVVPGTLPEKVEIAAGPYASWVADRLDRRFLYTCVDRASDFARHDRAVTLQGQVKHSATLHEKDDRHRVGDRSRWVMGFSTEAKERELERLVAEAKSVVVELEPRLHSLDAAQRDLGHVRDALNALAEVEWDRLDPEPARRHLAELDARLDQLRGLHQDIGALEAALENATESRRAADAVAQRLGVKHAGLEEQQRRSQEELDRLVAELAGADELPEDVARRLDERAVGLDEAGLEREIADQLHQRESRLGKRVSSVENDVIRHMGEYRNQWKSQAADWGQSREYLPEYLARLDALVDDGLPKFESRFFDLLANQARNNIGQLAMQIRNARAEVRSRVDEVNKSLMMTPYGRETYLQIRVLTRPHPDVDRFQRTLHDITESSMLGVGSADTPAERQAAEARFLQMEDLLKRLGSAEPADQRWRDRCLDTRQHVQFQAQVVDADGAQLDVFTGSGGRSGGERQKLVTFCLAAALRFQLAPEGEPVPRYALVVIDEAFDKADHDFTQAGLEVFRTFGFQLLLATPMKMLQTIEDYVGGVVMVSNNAEQGSVLQELLYDTDLPGLPAADEAQQEVLI</sequence>
<evidence type="ECO:0000313" key="6">
    <source>
        <dbReference type="Proteomes" id="UP000824504"/>
    </source>
</evidence>
<dbReference type="EMBL" id="CP079216">
    <property type="protein sequence ID" value="QXT63370.1"/>
    <property type="molecule type" value="Genomic_DNA"/>
</dbReference>
<feature type="coiled-coil region" evidence="4">
    <location>
        <begin position="311"/>
        <end position="367"/>
    </location>
</feature>
<evidence type="ECO:0000256" key="1">
    <source>
        <dbReference type="ARBA" id="ARBA00022763"/>
    </source>
</evidence>
<evidence type="ECO:0008006" key="7">
    <source>
        <dbReference type="Google" id="ProtNLM"/>
    </source>
</evidence>
<name>A0ABX8SL48_9ACTN</name>
<dbReference type="PANTHER" id="PTHR32182">
    <property type="entry name" value="DNA REPLICATION AND REPAIR PROTEIN RECF"/>
    <property type="match status" value="1"/>
</dbReference>
<proteinExistence type="predicted"/>
<organism evidence="5 6">
    <name type="scientific">Tessaracoccus palaemonis</name>
    <dbReference type="NCBI Taxonomy" id="2829499"/>
    <lineage>
        <taxon>Bacteria</taxon>
        <taxon>Bacillati</taxon>
        <taxon>Actinomycetota</taxon>
        <taxon>Actinomycetes</taxon>
        <taxon>Propionibacteriales</taxon>
        <taxon>Propionibacteriaceae</taxon>
        <taxon>Tessaracoccus</taxon>
    </lineage>
</organism>
<evidence type="ECO:0000256" key="3">
    <source>
        <dbReference type="ARBA" id="ARBA00023236"/>
    </source>
</evidence>
<keyword evidence="2" id="KW-0234">DNA repair</keyword>
<reference evidence="5 6" key="1">
    <citation type="submission" date="2021-07" db="EMBL/GenBank/DDBJ databases">
        <title>complete genome sequencing of Tessaracoccus sp.J1M15.</title>
        <authorList>
            <person name="Bae J.-W."/>
            <person name="Kim D.-y."/>
        </authorList>
    </citation>
    <scope>NUCLEOTIDE SEQUENCE [LARGE SCALE GENOMIC DNA]</scope>
    <source>
        <strain evidence="5 6">J1M15</strain>
    </source>
</reference>
<dbReference type="Pfam" id="PF13555">
    <property type="entry name" value="AAA_29"/>
    <property type="match status" value="1"/>
</dbReference>
<keyword evidence="4" id="KW-0175">Coiled coil</keyword>
<dbReference type="Pfam" id="PF13558">
    <property type="entry name" value="SbcC_Walker_B"/>
    <property type="match status" value="1"/>
</dbReference>
<dbReference type="Proteomes" id="UP000824504">
    <property type="component" value="Chromosome"/>
</dbReference>
<keyword evidence="1" id="KW-0227">DNA damage</keyword>
<dbReference type="PANTHER" id="PTHR32182:SF0">
    <property type="entry name" value="DNA REPLICATION AND REPAIR PROTEIN RECF"/>
    <property type="match status" value="1"/>
</dbReference>
<protein>
    <recommendedName>
        <fullName evidence="7">ATPase</fullName>
    </recommendedName>
</protein>
<keyword evidence="3" id="KW-0742">SOS response</keyword>
<dbReference type="RefSeq" id="WP_219083213.1">
    <property type="nucleotide sequence ID" value="NZ_CP079216.1"/>
</dbReference>
<evidence type="ECO:0000256" key="4">
    <source>
        <dbReference type="SAM" id="Coils"/>
    </source>
</evidence>
<gene>
    <name evidence="5" type="ORF">KDB89_02475</name>
</gene>
<evidence type="ECO:0000313" key="5">
    <source>
        <dbReference type="EMBL" id="QXT63370.1"/>
    </source>
</evidence>
<keyword evidence="6" id="KW-1185">Reference proteome</keyword>
<feature type="coiled-coil region" evidence="4">
    <location>
        <begin position="690"/>
        <end position="745"/>
    </location>
</feature>
<evidence type="ECO:0000256" key="2">
    <source>
        <dbReference type="ARBA" id="ARBA00023204"/>
    </source>
</evidence>